<dbReference type="InterPro" id="IPR036397">
    <property type="entry name" value="RNaseH_sf"/>
</dbReference>
<dbReference type="GO" id="GO:0032196">
    <property type="term" value="P:transposition"/>
    <property type="evidence" value="ECO:0007669"/>
    <property type="project" value="TreeGrafter"/>
</dbReference>
<dbReference type="OrthoDB" id="396854at2"/>
<dbReference type="AlphaFoldDB" id="B0SK51"/>
<sequence>MEKYSRISPKERETLSVLIHQGYSKGAIAEMMGRHRSTISRELEKGKISDRYYQYSAIISGYKSRMAASSRKLGKSKLLTNNKLYREFKNRLELKWSPVQISKNLSRSFPNEKYMNISHQSIYTFIYLLPRGELKKEINTYLRRKGKKAKPAGIKANIGKIPDMISIEERPKEVADRSVPGHWEGDLLIGNNHSSALGTIVERVTRTVILVPLKAMDAESVRKAFEQELKQFPKQLKLSMTYDQGKEMSEHRLFTKNTKMKVYFCHPASPWERGTCENTNMLIRDFFPKGTDFSKLKKSQIKKVQTLLNQRPRKTLNWNTPEEEIRALVR</sequence>
<organism evidence="3 4">
    <name type="scientific">Leptospira biflexa serovar Patoc (strain Patoc 1 / ATCC 23582 / Paris)</name>
    <dbReference type="NCBI Taxonomy" id="456481"/>
    <lineage>
        <taxon>Bacteria</taxon>
        <taxon>Pseudomonadati</taxon>
        <taxon>Spirochaetota</taxon>
        <taxon>Spirochaetia</taxon>
        <taxon>Leptospirales</taxon>
        <taxon>Leptospiraceae</taxon>
        <taxon>Leptospira</taxon>
    </lineage>
</organism>
<keyword evidence="1" id="KW-0233">DNA recombination</keyword>
<dbReference type="InterPro" id="IPR001584">
    <property type="entry name" value="Integrase_cat-core"/>
</dbReference>
<dbReference type="Gene3D" id="3.30.420.10">
    <property type="entry name" value="Ribonuclease H-like superfamily/Ribonuclease H"/>
    <property type="match status" value="1"/>
</dbReference>
<evidence type="ECO:0000313" key="4">
    <source>
        <dbReference type="Proteomes" id="UP000001847"/>
    </source>
</evidence>
<feature type="domain" description="Integrase catalytic" evidence="2">
    <location>
        <begin position="167"/>
        <end position="329"/>
    </location>
</feature>
<dbReference type="EMBL" id="CP000786">
    <property type="protein sequence ID" value="ABZ96194.1"/>
    <property type="molecule type" value="Genomic_DNA"/>
</dbReference>
<accession>B0SK51</accession>
<dbReference type="InterPro" id="IPR051917">
    <property type="entry name" value="Transposase-Integrase"/>
</dbReference>
<dbReference type="BioCyc" id="LBIF456481:LEPBI_RS00245-MONOMER"/>
<dbReference type="GO" id="GO:0006310">
    <property type="term" value="P:DNA recombination"/>
    <property type="evidence" value="ECO:0007669"/>
    <property type="project" value="UniProtKB-KW"/>
</dbReference>
<dbReference type="NCBIfam" id="NF033563">
    <property type="entry name" value="transpos_IS30"/>
    <property type="match status" value="1"/>
</dbReference>
<evidence type="ECO:0000313" key="3">
    <source>
        <dbReference type="EMBL" id="ABZ96194.1"/>
    </source>
</evidence>
<dbReference type="InterPro" id="IPR053392">
    <property type="entry name" value="Transposase_IS30-like"/>
</dbReference>
<gene>
    <name evidence="3" type="ordered locus">LEPBI_I0047</name>
</gene>
<dbReference type="InterPro" id="IPR025246">
    <property type="entry name" value="IS30-like_HTH"/>
</dbReference>
<dbReference type="RefSeq" id="WP_012387085.1">
    <property type="nucleotide sequence ID" value="NC_010602.1"/>
</dbReference>
<dbReference type="GO" id="GO:0004803">
    <property type="term" value="F:transposase activity"/>
    <property type="evidence" value="ECO:0007669"/>
    <property type="project" value="TreeGrafter"/>
</dbReference>
<dbReference type="InterPro" id="IPR012337">
    <property type="entry name" value="RNaseH-like_sf"/>
</dbReference>
<dbReference type="GO" id="GO:0005829">
    <property type="term" value="C:cytosol"/>
    <property type="evidence" value="ECO:0007669"/>
    <property type="project" value="TreeGrafter"/>
</dbReference>
<dbReference type="PROSITE" id="PS50994">
    <property type="entry name" value="INTEGRASE"/>
    <property type="match status" value="1"/>
</dbReference>
<dbReference type="SUPFAM" id="SSF53098">
    <property type="entry name" value="Ribonuclease H-like"/>
    <property type="match status" value="1"/>
</dbReference>
<dbReference type="KEGG" id="lbi:LEPBI_I0047"/>
<evidence type="ECO:0000259" key="2">
    <source>
        <dbReference type="PROSITE" id="PS50994"/>
    </source>
</evidence>
<dbReference type="Pfam" id="PF00665">
    <property type="entry name" value="rve"/>
    <property type="match status" value="1"/>
</dbReference>
<dbReference type="GO" id="GO:0003676">
    <property type="term" value="F:nucleic acid binding"/>
    <property type="evidence" value="ECO:0007669"/>
    <property type="project" value="InterPro"/>
</dbReference>
<protein>
    <submittedName>
        <fullName evidence="3">Transposase, IS30 family</fullName>
    </submittedName>
</protein>
<evidence type="ECO:0000256" key="1">
    <source>
        <dbReference type="ARBA" id="ARBA00023172"/>
    </source>
</evidence>
<keyword evidence="4" id="KW-1185">Reference proteome</keyword>
<dbReference type="Proteomes" id="UP000001847">
    <property type="component" value="Chromosome I"/>
</dbReference>
<proteinExistence type="predicted"/>
<reference evidence="3 4" key="1">
    <citation type="journal article" date="2008" name="PLoS ONE">
        <title>Genome sequence of the saprophyte Leptospira biflexa provides insights into the evolution of Leptospira and the pathogenesis of leptospirosis.</title>
        <authorList>
            <person name="Picardeau M."/>
            <person name="Bulach D.M."/>
            <person name="Bouchier C."/>
            <person name="Zuerner R.L."/>
            <person name="Zidane N."/>
            <person name="Wilson P.J."/>
            <person name="Creno S."/>
            <person name="Kuczek E.S."/>
            <person name="Bommezzadri S."/>
            <person name="Davis J.C."/>
            <person name="McGrath A."/>
            <person name="Johnson M.J."/>
            <person name="Boursaux-Eude C."/>
            <person name="Seemann T."/>
            <person name="Rouy Z."/>
            <person name="Coppel R.L."/>
            <person name="Rood J.I."/>
            <person name="Lajus A."/>
            <person name="Davies J.K."/>
            <person name="Medigue C."/>
            <person name="Adler B."/>
        </authorList>
    </citation>
    <scope>NUCLEOTIDE SEQUENCE [LARGE SCALE GENOMIC DNA]</scope>
    <source>
        <strain evidence="4">Patoc 1 / ATCC 23582 / Paris</strain>
    </source>
</reference>
<dbReference type="PANTHER" id="PTHR10948:SF23">
    <property type="entry name" value="TRANSPOSASE INSI FOR INSERTION SEQUENCE ELEMENT IS30A-RELATED"/>
    <property type="match status" value="1"/>
</dbReference>
<dbReference type="PANTHER" id="PTHR10948">
    <property type="entry name" value="TRANSPOSASE"/>
    <property type="match status" value="1"/>
</dbReference>
<dbReference type="Pfam" id="PF13936">
    <property type="entry name" value="HTH_38"/>
    <property type="match status" value="1"/>
</dbReference>
<dbReference type="GO" id="GO:0015074">
    <property type="term" value="P:DNA integration"/>
    <property type="evidence" value="ECO:0007669"/>
    <property type="project" value="InterPro"/>
</dbReference>
<dbReference type="HOGENOM" id="CLU_035706_0_0_12"/>
<name>B0SK51_LEPBP</name>